<reference evidence="2 3" key="1">
    <citation type="submission" date="2014-02" db="EMBL/GenBank/DDBJ databases">
        <title>The small core and large imbalanced accessory genome model reveals a collaborative survival strategy of Sorangium cellulosum strains in nature.</title>
        <authorList>
            <person name="Han K."/>
            <person name="Peng R."/>
            <person name="Blom J."/>
            <person name="Li Y.-Z."/>
        </authorList>
    </citation>
    <scope>NUCLEOTIDE SEQUENCE [LARGE SCALE GENOMIC DNA]</scope>
    <source>
        <strain evidence="2 3">So0149</strain>
    </source>
</reference>
<protein>
    <submittedName>
        <fullName evidence="2">Uncharacterized protein</fullName>
    </submittedName>
</protein>
<feature type="transmembrane region" description="Helical" evidence="1">
    <location>
        <begin position="99"/>
        <end position="118"/>
    </location>
</feature>
<feature type="transmembrane region" description="Helical" evidence="1">
    <location>
        <begin position="75"/>
        <end position="93"/>
    </location>
</feature>
<dbReference type="AlphaFoldDB" id="A0A150SZB4"/>
<sequence>MLHSVGAVLCGLVSTAVLTTVVDLALHASGVFPPHGERMADVLFVLALAYRIPLNAAGCYVAARLAPARPMRHALALGFVGLALATLGAVMMWEHGPAWYSLANIAIALPCAWVGARLRGARS</sequence>
<keyword evidence="1" id="KW-0472">Membrane</keyword>
<dbReference type="Proteomes" id="UP000075515">
    <property type="component" value="Unassembled WGS sequence"/>
</dbReference>
<proteinExistence type="predicted"/>
<gene>
    <name evidence="2" type="ORF">BE18_28900</name>
</gene>
<evidence type="ECO:0000313" key="3">
    <source>
        <dbReference type="Proteomes" id="UP000075515"/>
    </source>
</evidence>
<comment type="caution">
    <text evidence="2">The sequence shown here is derived from an EMBL/GenBank/DDBJ whole genome shotgun (WGS) entry which is preliminary data.</text>
</comment>
<feature type="transmembrane region" description="Helical" evidence="1">
    <location>
        <begin position="43"/>
        <end position="63"/>
    </location>
</feature>
<name>A0A150SZB4_SORCE</name>
<keyword evidence="1" id="KW-0812">Transmembrane</keyword>
<dbReference type="EMBL" id="JEMC01003508">
    <property type="protein sequence ID" value="KYF80827.1"/>
    <property type="molecule type" value="Genomic_DNA"/>
</dbReference>
<keyword evidence="1" id="KW-1133">Transmembrane helix</keyword>
<organism evidence="2 3">
    <name type="scientific">Sorangium cellulosum</name>
    <name type="common">Polyangium cellulosum</name>
    <dbReference type="NCBI Taxonomy" id="56"/>
    <lineage>
        <taxon>Bacteria</taxon>
        <taxon>Pseudomonadati</taxon>
        <taxon>Myxococcota</taxon>
        <taxon>Polyangia</taxon>
        <taxon>Polyangiales</taxon>
        <taxon>Polyangiaceae</taxon>
        <taxon>Sorangium</taxon>
    </lineage>
</organism>
<evidence type="ECO:0000313" key="2">
    <source>
        <dbReference type="EMBL" id="KYF80827.1"/>
    </source>
</evidence>
<evidence type="ECO:0000256" key="1">
    <source>
        <dbReference type="SAM" id="Phobius"/>
    </source>
</evidence>
<accession>A0A150SZB4</accession>